<dbReference type="InterPro" id="IPR010710">
    <property type="entry name" value="DUF1289"/>
</dbReference>
<evidence type="ECO:0000313" key="1">
    <source>
        <dbReference type="EMBL" id="ABC22417.1"/>
    </source>
</evidence>
<dbReference type="Pfam" id="PF06945">
    <property type="entry name" value="DUF1289"/>
    <property type="match status" value="1"/>
</dbReference>
<protein>
    <recommendedName>
        <fullName evidence="3">Fe-S protein</fullName>
    </recommendedName>
</protein>
<dbReference type="STRING" id="269796.Rru_A1617"/>
<dbReference type="EMBL" id="CP000230">
    <property type="protein sequence ID" value="ABC22417.1"/>
    <property type="molecule type" value="Genomic_DNA"/>
</dbReference>
<reference evidence="1 2" key="1">
    <citation type="journal article" date="2011" name="Stand. Genomic Sci.">
        <title>Complete genome sequence of Rhodospirillum rubrum type strain (S1).</title>
        <authorList>
            <person name="Munk A.C."/>
            <person name="Copeland A."/>
            <person name="Lucas S."/>
            <person name="Lapidus A."/>
            <person name="Del Rio T.G."/>
            <person name="Barry K."/>
            <person name="Detter J.C."/>
            <person name="Hammon N."/>
            <person name="Israni S."/>
            <person name="Pitluck S."/>
            <person name="Brettin T."/>
            <person name="Bruce D."/>
            <person name="Han C."/>
            <person name="Tapia R."/>
            <person name="Gilna P."/>
            <person name="Schmutz J."/>
            <person name="Larimer F."/>
            <person name="Land M."/>
            <person name="Kyrpides N.C."/>
            <person name="Mavromatis K."/>
            <person name="Richardson P."/>
            <person name="Rohde M."/>
            <person name="Goker M."/>
            <person name="Klenk H.P."/>
            <person name="Zhang Y."/>
            <person name="Roberts G.P."/>
            <person name="Reslewic S."/>
            <person name="Schwartz D.C."/>
        </authorList>
    </citation>
    <scope>NUCLEOTIDE SEQUENCE [LARGE SCALE GENOMIC DNA]</scope>
    <source>
        <strain evidence="2">ATCC 11170 / ATH 1.1.1 / DSM 467 / LMG 4362 / NCIMB 8255 / S1</strain>
    </source>
</reference>
<organism evidence="1 2">
    <name type="scientific">Rhodospirillum rubrum (strain ATCC 11170 / ATH 1.1.1 / DSM 467 / LMG 4362 / NCIMB 8255 / S1)</name>
    <dbReference type="NCBI Taxonomy" id="269796"/>
    <lineage>
        <taxon>Bacteria</taxon>
        <taxon>Pseudomonadati</taxon>
        <taxon>Pseudomonadota</taxon>
        <taxon>Alphaproteobacteria</taxon>
        <taxon>Rhodospirillales</taxon>
        <taxon>Rhodospirillaceae</taxon>
        <taxon>Rhodospirillum</taxon>
    </lineage>
</organism>
<evidence type="ECO:0000313" key="2">
    <source>
        <dbReference type="Proteomes" id="UP000001929"/>
    </source>
</evidence>
<dbReference type="PANTHER" id="PTHR35175:SF2">
    <property type="entry name" value="DUF1289 DOMAIN-CONTAINING PROTEIN"/>
    <property type="match status" value="1"/>
</dbReference>
<dbReference type="Proteomes" id="UP000001929">
    <property type="component" value="Chromosome"/>
</dbReference>
<name>Q2RTX8_RHORT</name>
<keyword evidence="2" id="KW-1185">Reference proteome</keyword>
<sequence length="303" mass="32230">MIGAMPSPCIGICKMTDDGSLCVGCARTAEEIAQWSALEGDAKLTVFRDLPRRRAESGLGFPVLGHPVAALDRLILGSLDKRGAVWRIGVPAAFGEFNLGDGSVVTARLWEYGGDAVSGCGGVRVVLDHTSQKIKMIGQTNDSGVVERIDLCLYTRKAAMSHRSQICEIGLDTEALRTGDRRGTLFDLGLGLPHVDFCVRVEEASLLELLRAHCGTSLLDPASPVLEAIRQASPQRVLLTRMGRVEAWTPLPGPGEPPLDGPHTHLDLQALAEGATRAADSPVPATLYPVISLFPGQRVALAA</sequence>
<dbReference type="PANTHER" id="PTHR35175">
    <property type="entry name" value="DUF1289 DOMAIN-CONTAINING PROTEIN"/>
    <property type="match status" value="1"/>
</dbReference>
<evidence type="ECO:0008006" key="3">
    <source>
        <dbReference type="Google" id="ProtNLM"/>
    </source>
</evidence>
<dbReference type="eggNOG" id="COG3313">
    <property type="taxonomic scope" value="Bacteria"/>
</dbReference>
<dbReference type="PATRIC" id="fig|269796.9.peg.1694"/>
<accession>Q2RTX8</accession>
<proteinExistence type="predicted"/>
<dbReference type="HOGENOM" id="CLU_083862_0_0_5"/>
<gene>
    <name evidence="1" type="ordered locus">Rru_A1617</name>
</gene>
<dbReference type="AlphaFoldDB" id="Q2RTX8"/>
<dbReference type="Pfam" id="PF21973">
    <property type="entry name" value="DUF6925"/>
    <property type="match status" value="1"/>
</dbReference>
<dbReference type="InterPro" id="IPR053838">
    <property type="entry name" value="DUF6925"/>
</dbReference>
<dbReference type="EnsemblBacteria" id="ABC22417">
    <property type="protein sequence ID" value="ABC22417"/>
    <property type="gene ID" value="Rru_A1617"/>
</dbReference>
<dbReference type="KEGG" id="rru:Rru_A1617"/>